<feature type="binding site" evidence="1">
    <location>
        <position position="87"/>
    </location>
    <ligand>
        <name>ATP</name>
        <dbReference type="ChEBI" id="CHEBI:30616"/>
    </ligand>
</feature>
<dbReference type="EMBL" id="KI292050">
    <property type="protein sequence ID" value="ESA06121.1"/>
    <property type="molecule type" value="Genomic_DNA"/>
</dbReference>
<sequence length="110" mass="12765">MAFSIGQIIYFILSVLIFAIKRKKTSRNMSDFVNNPQDWFDKSIVEEYITLYEFSDFNNLQPIGRGSFGSVFRANWKNTDTIFAIKKFNNNNSTPNQVVNEVLEITIIII</sequence>
<dbReference type="Gene3D" id="3.30.200.20">
    <property type="entry name" value="Phosphorylase Kinase, domain 1"/>
    <property type="match status" value="1"/>
</dbReference>
<dbReference type="GO" id="GO:0005524">
    <property type="term" value="F:ATP binding"/>
    <property type="evidence" value="ECO:0007669"/>
    <property type="project" value="UniProtKB-UniRule"/>
</dbReference>
<feature type="domain" description="Protein kinase" evidence="3">
    <location>
        <begin position="57"/>
        <end position="110"/>
    </location>
</feature>
<keyword evidence="2" id="KW-1133">Transmembrane helix</keyword>
<dbReference type="PROSITE" id="PS00107">
    <property type="entry name" value="PROTEIN_KINASE_ATP"/>
    <property type="match status" value="1"/>
</dbReference>
<dbReference type="SUPFAM" id="SSF56112">
    <property type="entry name" value="Protein kinase-like (PK-like)"/>
    <property type="match status" value="1"/>
</dbReference>
<dbReference type="PROSITE" id="PS50011">
    <property type="entry name" value="PROTEIN_KINASE_DOM"/>
    <property type="match status" value="1"/>
</dbReference>
<gene>
    <name evidence="4" type="ORF">GLOINDRAFT_34598</name>
</gene>
<dbReference type="InterPro" id="IPR017441">
    <property type="entry name" value="Protein_kinase_ATP_BS"/>
</dbReference>
<keyword evidence="1" id="KW-0067">ATP-binding</keyword>
<dbReference type="InterPro" id="IPR000719">
    <property type="entry name" value="Prot_kinase_dom"/>
</dbReference>
<dbReference type="GO" id="GO:0004672">
    <property type="term" value="F:protein kinase activity"/>
    <property type="evidence" value="ECO:0007669"/>
    <property type="project" value="InterPro"/>
</dbReference>
<evidence type="ECO:0000256" key="2">
    <source>
        <dbReference type="SAM" id="Phobius"/>
    </source>
</evidence>
<keyword evidence="2" id="KW-0472">Membrane</keyword>
<keyword evidence="2" id="KW-0812">Transmembrane</keyword>
<dbReference type="InterPro" id="IPR011009">
    <property type="entry name" value="Kinase-like_dom_sf"/>
</dbReference>
<evidence type="ECO:0000256" key="1">
    <source>
        <dbReference type="PROSITE-ProRule" id="PRU10141"/>
    </source>
</evidence>
<reference evidence="4" key="1">
    <citation type="submission" date="2013-07" db="EMBL/GenBank/DDBJ databases">
        <title>The genome of an arbuscular mycorrhizal fungus provides insights into the evolution of the oldest plant symbiosis.</title>
        <authorList>
            <consortium name="DOE Joint Genome Institute"/>
            <person name="Tisserant E."/>
            <person name="Malbreil M."/>
            <person name="Kuo A."/>
            <person name="Kohler A."/>
            <person name="Symeonidi A."/>
            <person name="Balestrini R."/>
            <person name="Charron P."/>
            <person name="Duensing N."/>
            <person name="Frei-dit-Frey N."/>
            <person name="Gianinazzi-Pearson V."/>
            <person name="Gilbert B."/>
            <person name="Handa Y."/>
            <person name="Hijri M."/>
            <person name="Kaul R."/>
            <person name="Kawaguchi M."/>
            <person name="Krajinski F."/>
            <person name="Lammers P."/>
            <person name="Lapierre D."/>
            <person name="Masclaux F.G."/>
            <person name="Murat C."/>
            <person name="Morin E."/>
            <person name="Ndikumana S."/>
            <person name="Pagni M."/>
            <person name="Petitpierre D."/>
            <person name="Requena N."/>
            <person name="Rosikiewicz P."/>
            <person name="Riley R."/>
            <person name="Saito K."/>
            <person name="San Clemente H."/>
            <person name="Shapiro H."/>
            <person name="van Tuinen D."/>
            <person name="Becard G."/>
            <person name="Bonfante P."/>
            <person name="Paszkowski U."/>
            <person name="Shachar-Hill Y."/>
            <person name="Young J.P."/>
            <person name="Sanders I.R."/>
            <person name="Henrissat B."/>
            <person name="Rensing S.A."/>
            <person name="Grigoriev I.V."/>
            <person name="Corradi N."/>
            <person name="Roux C."/>
            <person name="Martin F."/>
        </authorList>
    </citation>
    <scope>NUCLEOTIDE SEQUENCE</scope>
    <source>
        <strain evidence="4">DAOM 197198</strain>
    </source>
</reference>
<organism evidence="4">
    <name type="scientific">Rhizophagus irregularis (strain DAOM 181602 / DAOM 197198 / MUCL 43194)</name>
    <name type="common">Arbuscular mycorrhizal fungus</name>
    <name type="synonym">Glomus intraradices</name>
    <dbReference type="NCBI Taxonomy" id="747089"/>
    <lineage>
        <taxon>Eukaryota</taxon>
        <taxon>Fungi</taxon>
        <taxon>Fungi incertae sedis</taxon>
        <taxon>Mucoromycota</taxon>
        <taxon>Glomeromycotina</taxon>
        <taxon>Glomeromycetes</taxon>
        <taxon>Glomerales</taxon>
        <taxon>Glomeraceae</taxon>
        <taxon>Rhizophagus</taxon>
    </lineage>
</organism>
<proteinExistence type="predicted"/>
<dbReference type="AlphaFoldDB" id="U9TS06"/>
<name>U9TS06_RHIID</name>
<keyword evidence="1" id="KW-0547">Nucleotide-binding</keyword>
<accession>U9TS06</accession>
<protein>
    <recommendedName>
        <fullName evidence="3">Protein kinase domain-containing protein</fullName>
    </recommendedName>
</protein>
<dbReference type="HOGENOM" id="CLU_2172395_0_0_1"/>
<feature type="transmembrane region" description="Helical" evidence="2">
    <location>
        <begin position="6"/>
        <end position="22"/>
    </location>
</feature>
<evidence type="ECO:0000313" key="4">
    <source>
        <dbReference type="EMBL" id="ESA06121.1"/>
    </source>
</evidence>
<evidence type="ECO:0000259" key="3">
    <source>
        <dbReference type="PROSITE" id="PS50011"/>
    </source>
</evidence>